<dbReference type="NCBIfam" id="TIGR02281">
    <property type="entry name" value="clan_AA_DTGA"/>
    <property type="match status" value="1"/>
</dbReference>
<protein>
    <submittedName>
        <fullName evidence="2">TIGR02281 family clan AA aspartic protease</fullName>
        <ecNumber evidence="2">3.4.23.-</ecNumber>
    </submittedName>
</protein>
<feature type="transmembrane region" description="Helical" evidence="1">
    <location>
        <begin position="38"/>
        <end position="55"/>
    </location>
</feature>
<dbReference type="InterPro" id="IPR011969">
    <property type="entry name" value="Clan_AA_Asp_peptidase_C"/>
</dbReference>
<evidence type="ECO:0000256" key="1">
    <source>
        <dbReference type="SAM" id="Phobius"/>
    </source>
</evidence>
<reference evidence="2 3" key="1">
    <citation type="submission" date="2019-06" db="EMBL/GenBank/DDBJ databases">
        <title>YIM 131921 draft genome.</title>
        <authorList>
            <person name="Jiang L."/>
        </authorList>
    </citation>
    <scope>NUCLEOTIDE SEQUENCE [LARGE SCALE GENOMIC DNA]</scope>
    <source>
        <strain evidence="2 3">YIM 131921</strain>
    </source>
</reference>
<dbReference type="RefSeq" id="WP_139076301.1">
    <property type="nucleotide sequence ID" value="NZ_VDFU01000007.1"/>
</dbReference>
<dbReference type="AlphaFoldDB" id="A0A5C4MZM7"/>
<name>A0A5C4MZM7_9RHOB</name>
<dbReference type="Proteomes" id="UP000305887">
    <property type="component" value="Unassembled WGS sequence"/>
</dbReference>
<dbReference type="GO" id="GO:0006508">
    <property type="term" value="P:proteolysis"/>
    <property type="evidence" value="ECO:0007669"/>
    <property type="project" value="UniProtKB-KW"/>
</dbReference>
<organism evidence="2 3">
    <name type="scientific">Rubellimicrobium rubrum</name>
    <dbReference type="NCBI Taxonomy" id="2585369"/>
    <lineage>
        <taxon>Bacteria</taxon>
        <taxon>Pseudomonadati</taxon>
        <taxon>Pseudomonadota</taxon>
        <taxon>Alphaproteobacteria</taxon>
        <taxon>Rhodobacterales</taxon>
        <taxon>Roseobacteraceae</taxon>
        <taxon>Rubellimicrobium</taxon>
    </lineage>
</organism>
<dbReference type="PROSITE" id="PS00141">
    <property type="entry name" value="ASP_PROTEASE"/>
    <property type="match status" value="1"/>
</dbReference>
<dbReference type="InterPro" id="IPR034122">
    <property type="entry name" value="Retropepsin-like_bacterial"/>
</dbReference>
<keyword evidence="3" id="KW-1185">Reference proteome</keyword>
<dbReference type="EC" id="3.4.23.-" evidence="2"/>
<gene>
    <name evidence="2" type="ORF">FHG66_08410</name>
</gene>
<dbReference type="CDD" id="cd05483">
    <property type="entry name" value="retropepsin_like_bacteria"/>
    <property type="match status" value="1"/>
</dbReference>
<accession>A0A5C4MZM7</accession>
<evidence type="ECO:0000313" key="2">
    <source>
        <dbReference type="EMBL" id="TNC50505.1"/>
    </source>
</evidence>
<dbReference type="Pfam" id="PF13975">
    <property type="entry name" value="gag-asp_proteas"/>
    <property type="match status" value="1"/>
</dbReference>
<dbReference type="SUPFAM" id="SSF50630">
    <property type="entry name" value="Acid proteases"/>
    <property type="match status" value="1"/>
</dbReference>
<keyword evidence="2" id="KW-0645">Protease</keyword>
<keyword evidence="1" id="KW-0472">Membrane</keyword>
<proteinExistence type="predicted"/>
<dbReference type="InterPro" id="IPR001969">
    <property type="entry name" value="Aspartic_peptidase_AS"/>
</dbReference>
<dbReference type="EMBL" id="VDFU01000007">
    <property type="protein sequence ID" value="TNC50505.1"/>
    <property type="molecule type" value="Genomic_DNA"/>
</dbReference>
<feature type="transmembrane region" description="Helical" evidence="1">
    <location>
        <begin position="6"/>
        <end position="26"/>
    </location>
</feature>
<dbReference type="GO" id="GO:0004190">
    <property type="term" value="F:aspartic-type endopeptidase activity"/>
    <property type="evidence" value="ECO:0007669"/>
    <property type="project" value="InterPro"/>
</dbReference>
<dbReference type="OrthoDB" id="7595324at2"/>
<evidence type="ECO:0000313" key="3">
    <source>
        <dbReference type="Proteomes" id="UP000305887"/>
    </source>
</evidence>
<comment type="caution">
    <text evidence="2">The sequence shown here is derived from an EMBL/GenBank/DDBJ whole genome shotgun (WGS) entry which is preliminary data.</text>
</comment>
<keyword evidence="1" id="KW-0812">Transmembrane</keyword>
<sequence length="195" mass="20825">MSADDTASLLYLGLLFLLVTGSYLIASRGRMGQILTQAAIWTLIFLGVIAAFGLWPEIRSAVIPTQAALVTPSGQAVAVPRAMNGHYYLTLEINDEPIVFTVDTGATDLVLSRADARTAGIDPDDLAYLGVAGTANGQVRTARVTLDEVELEGIVDRDLSAVVTDGELDSSLLGMSYLHRFSRIEIADGELVLTR</sequence>
<keyword evidence="2" id="KW-0378">Hydrolase</keyword>
<keyword evidence="1" id="KW-1133">Transmembrane helix</keyword>
<dbReference type="InterPro" id="IPR021109">
    <property type="entry name" value="Peptidase_aspartic_dom_sf"/>
</dbReference>
<dbReference type="Gene3D" id="2.40.70.10">
    <property type="entry name" value="Acid Proteases"/>
    <property type="match status" value="1"/>
</dbReference>